<evidence type="ECO:0000313" key="3">
    <source>
        <dbReference type="Proteomes" id="UP000254834"/>
    </source>
</evidence>
<feature type="transmembrane region" description="Helical" evidence="1">
    <location>
        <begin position="36"/>
        <end position="56"/>
    </location>
</feature>
<dbReference type="KEGG" id="cdes:C0J27_02045"/>
<name>A0A345ZB51_9BACT</name>
<keyword evidence="1" id="KW-0812">Transmembrane</keyword>
<evidence type="ECO:0000313" key="2">
    <source>
        <dbReference type="EMBL" id="AXK60518.1"/>
    </source>
</evidence>
<feature type="transmembrane region" description="Helical" evidence="1">
    <location>
        <begin position="150"/>
        <end position="172"/>
    </location>
</feature>
<reference evidence="2 3" key="1">
    <citation type="submission" date="2017-12" db="EMBL/GenBank/DDBJ databases">
        <title>Chromulinavorax destructans is a abundant pathogen of dominant heterotrophic picoflagllates.</title>
        <authorList>
            <person name="Deeg C.M."/>
            <person name="Zimmer M."/>
            <person name="Suttle C.A."/>
        </authorList>
    </citation>
    <scope>NUCLEOTIDE SEQUENCE [LARGE SCALE GENOMIC DNA]</scope>
    <source>
        <strain evidence="2 3">SeV1</strain>
    </source>
</reference>
<accession>A0A345ZB51</accession>
<keyword evidence="3" id="KW-1185">Reference proteome</keyword>
<organism evidence="2 3">
    <name type="scientific">Candidatus Chromulinivorax destructor</name>
    <dbReference type="NCBI Taxonomy" id="2066483"/>
    <lineage>
        <taxon>Bacteria</taxon>
        <taxon>Candidatus Babelota</taxon>
        <taxon>Candidatus Babeliae</taxon>
        <taxon>Candidatus Babeliales</taxon>
        <taxon>Candidatus Chromulinivoraceae</taxon>
        <taxon>Candidatus Chromulinivorax</taxon>
    </lineage>
</organism>
<sequence length="266" mass="30242">MQTLMLNKKILQTFYALLSKDIEIYNKKLLPRTIDAFVWAGSNLIIAHNIMPLFGIQDPQYGTFILIGNLAIWGLFEMLTTIAIFLGDIEGDRTISYYISLPIPTSLFFVEQALASAYRSMASSILIFPLGKLILGDALLFSSINWPCFLIAFAMINVFYGFLTLLVASYVSDLPSLTMVRSRIMFPLWFLGGFQFPWKMLHGVAPTFAYMNLCNPITYIMEGIRSTALPTQNYLPFWNCMAMLVFFSMLCGYIGIRNLKKRLDCL</sequence>
<dbReference type="InterPro" id="IPR051784">
    <property type="entry name" value="Nod_factor_ABC_transporter"/>
</dbReference>
<feature type="transmembrane region" description="Helical" evidence="1">
    <location>
        <begin position="63"/>
        <end position="85"/>
    </location>
</feature>
<feature type="transmembrane region" description="Helical" evidence="1">
    <location>
        <begin position="97"/>
        <end position="118"/>
    </location>
</feature>
<dbReference type="AlphaFoldDB" id="A0A345ZB51"/>
<dbReference type="Proteomes" id="UP000254834">
    <property type="component" value="Chromosome"/>
</dbReference>
<feature type="transmembrane region" description="Helical" evidence="1">
    <location>
        <begin position="235"/>
        <end position="256"/>
    </location>
</feature>
<evidence type="ECO:0000256" key="1">
    <source>
        <dbReference type="SAM" id="Phobius"/>
    </source>
</evidence>
<keyword evidence="1" id="KW-1133">Transmembrane helix</keyword>
<dbReference type="PANTHER" id="PTHR43229">
    <property type="entry name" value="NODULATION PROTEIN J"/>
    <property type="match status" value="1"/>
</dbReference>
<protein>
    <submittedName>
        <fullName evidence="2">Uncharacterized protein</fullName>
    </submittedName>
</protein>
<proteinExistence type="predicted"/>
<keyword evidence="1" id="KW-0472">Membrane</keyword>
<dbReference type="EMBL" id="CP025544">
    <property type="protein sequence ID" value="AXK60518.1"/>
    <property type="molecule type" value="Genomic_DNA"/>
</dbReference>
<dbReference type="PANTHER" id="PTHR43229:SF2">
    <property type="entry name" value="NODULATION PROTEIN J"/>
    <property type="match status" value="1"/>
</dbReference>
<feature type="transmembrane region" description="Helical" evidence="1">
    <location>
        <begin position="125"/>
        <end position="144"/>
    </location>
</feature>
<gene>
    <name evidence="2" type="ORF">C0J27_02045</name>
</gene>